<evidence type="ECO:0000313" key="2">
    <source>
        <dbReference type="Proteomes" id="UP000192247"/>
    </source>
</evidence>
<comment type="caution">
    <text evidence="1">The sequence shown here is derived from an EMBL/GenBank/DDBJ whole genome shotgun (WGS) entry which is preliminary data.</text>
</comment>
<name>A0A1V9X8Q0_9ACAR</name>
<sequence length="93" mass="9817">MLLAILKQGDSILYAVQETQFEERFLDVQKRHRDSLRVDSADSGAVVKTNVGVGGGAAAATTGAKEQWGSLCNARSRENSIGFEASATGSSID</sequence>
<feature type="non-terminal residue" evidence="1">
    <location>
        <position position="93"/>
    </location>
</feature>
<evidence type="ECO:0000313" key="1">
    <source>
        <dbReference type="EMBL" id="OQR69909.1"/>
    </source>
</evidence>
<keyword evidence="2" id="KW-1185">Reference proteome</keyword>
<proteinExistence type="predicted"/>
<dbReference type="EMBL" id="MNPL01019397">
    <property type="protein sequence ID" value="OQR69909.1"/>
    <property type="molecule type" value="Genomic_DNA"/>
</dbReference>
<gene>
    <name evidence="1" type="ORF">BIW11_11980</name>
</gene>
<dbReference type="InParanoid" id="A0A1V9X8Q0"/>
<organism evidence="1 2">
    <name type="scientific">Tropilaelaps mercedesae</name>
    <dbReference type="NCBI Taxonomy" id="418985"/>
    <lineage>
        <taxon>Eukaryota</taxon>
        <taxon>Metazoa</taxon>
        <taxon>Ecdysozoa</taxon>
        <taxon>Arthropoda</taxon>
        <taxon>Chelicerata</taxon>
        <taxon>Arachnida</taxon>
        <taxon>Acari</taxon>
        <taxon>Parasitiformes</taxon>
        <taxon>Mesostigmata</taxon>
        <taxon>Gamasina</taxon>
        <taxon>Dermanyssoidea</taxon>
        <taxon>Laelapidae</taxon>
        <taxon>Tropilaelaps</taxon>
    </lineage>
</organism>
<protein>
    <submittedName>
        <fullName evidence="1">Uncharacterized protein</fullName>
    </submittedName>
</protein>
<dbReference type="AlphaFoldDB" id="A0A1V9X8Q0"/>
<accession>A0A1V9X8Q0</accession>
<reference evidence="1 2" key="1">
    <citation type="journal article" date="2017" name="Gigascience">
        <title>Draft genome of the honey bee ectoparasitic mite, Tropilaelaps mercedesae, is shaped by the parasitic life history.</title>
        <authorList>
            <person name="Dong X."/>
            <person name="Armstrong S.D."/>
            <person name="Xia D."/>
            <person name="Makepeace B.L."/>
            <person name="Darby A.C."/>
            <person name="Kadowaki T."/>
        </authorList>
    </citation>
    <scope>NUCLEOTIDE SEQUENCE [LARGE SCALE GENOMIC DNA]</scope>
    <source>
        <strain evidence="1">Wuxi-XJTLU</strain>
    </source>
</reference>
<dbReference type="Proteomes" id="UP000192247">
    <property type="component" value="Unassembled WGS sequence"/>
</dbReference>